<dbReference type="Pfam" id="PF26168">
    <property type="entry name" value="Glyco_transf_N"/>
    <property type="match status" value="1"/>
</dbReference>
<organism evidence="6 7">
    <name type="scientific">Sesamum alatum</name>
    <dbReference type="NCBI Taxonomy" id="300844"/>
    <lineage>
        <taxon>Eukaryota</taxon>
        <taxon>Viridiplantae</taxon>
        <taxon>Streptophyta</taxon>
        <taxon>Embryophyta</taxon>
        <taxon>Tracheophyta</taxon>
        <taxon>Spermatophyta</taxon>
        <taxon>Magnoliopsida</taxon>
        <taxon>eudicotyledons</taxon>
        <taxon>Gunneridae</taxon>
        <taxon>Pentapetalae</taxon>
        <taxon>asterids</taxon>
        <taxon>lamiids</taxon>
        <taxon>Lamiales</taxon>
        <taxon>Pedaliaceae</taxon>
        <taxon>Sesamum</taxon>
    </lineage>
</organism>
<gene>
    <name evidence="6" type="ORF">Salat_1625700</name>
</gene>
<feature type="domain" description="Glycosyltransferase N-terminal" evidence="5">
    <location>
        <begin position="9"/>
        <end position="133"/>
    </location>
</feature>
<dbReference type="InterPro" id="IPR002213">
    <property type="entry name" value="UDP_glucos_trans"/>
</dbReference>
<keyword evidence="3" id="KW-0328">Glycosyltransferase</keyword>
<evidence type="ECO:0000256" key="4">
    <source>
        <dbReference type="RuleBase" id="RU362057"/>
    </source>
</evidence>
<evidence type="ECO:0000256" key="2">
    <source>
        <dbReference type="ARBA" id="ARBA00022679"/>
    </source>
</evidence>
<dbReference type="GO" id="GO:0080043">
    <property type="term" value="F:quercetin 3-O-glucosyltransferase activity"/>
    <property type="evidence" value="ECO:0007669"/>
    <property type="project" value="TreeGrafter"/>
</dbReference>
<name>A0AAE2CJC9_9LAMI</name>
<evidence type="ECO:0000256" key="1">
    <source>
        <dbReference type="ARBA" id="ARBA00009995"/>
    </source>
</evidence>
<dbReference type="Proteomes" id="UP001293254">
    <property type="component" value="Unassembled WGS sequence"/>
</dbReference>
<proteinExistence type="inferred from homology"/>
<dbReference type="PANTHER" id="PTHR11926">
    <property type="entry name" value="GLUCOSYL/GLUCURONOSYL TRANSFERASES"/>
    <property type="match status" value="1"/>
</dbReference>
<dbReference type="PANTHER" id="PTHR11926:SF1445">
    <property type="entry name" value="GLYCOSYLTRANSFERASE"/>
    <property type="match status" value="1"/>
</dbReference>
<dbReference type="Gene3D" id="3.40.50.2000">
    <property type="entry name" value="Glycogen Phosphorylase B"/>
    <property type="match status" value="3"/>
</dbReference>
<protein>
    <recommendedName>
        <fullName evidence="4">Glycosyltransferase</fullName>
        <ecNumber evidence="4">2.4.1.-</ecNumber>
    </recommendedName>
</protein>
<comment type="similarity">
    <text evidence="1 3">Belongs to the UDP-glycosyltransferase family.</text>
</comment>
<dbReference type="FunFam" id="3.40.50.2000:FF:000055">
    <property type="entry name" value="Glycosyltransferase"/>
    <property type="match status" value="1"/>
</dbReference>
<dbReference type="Pfam" id="PF00201">
    <property type="entry name" value="UDPGT"/>
    <property type="match status" value="1"/>
</dbReference>
<reference evidence="6" key="1">
    <citation type="submission" date="2020-06" db="EMBL/GenBank/DDBJ databases">
        <authorList>
            <person name="Li T."/>
            <person name="Hu X."/>
            <person name="Zhang T."/>
            <person name="Song X."/>
            <person name="Zhang H."/>
            <person name="Dai N."/>
            <person name="Sheng W."/>
            <person name="Hou X."/>
            <person name="Wei L."/>
        </authorList>
    </citation>
    <scope>NUCLEOTIDE SEQUENCE</scope>
    <source>
        <strain evidence="6">3651</strain>
        <tissue evidence="6">Leaf</tissue>
    </source>
</reference>
<keyword evidence="2 3" id="KW-0808">Transferase</keyword>
<dbReference type="InterPro" id="IPR058980">
    <property type="entry name" value="Glyco_transf_N"/>
</dbReference>
<evidence type="ECO:0000256" key="3">
    <source>
        <dbReference type="RuleBase" id="RU003718"/>
    </source>
</evidence>
<reference evidence="6" key="2">
    <citation type="journal article" date="2024" name="Plant">
        <title>Genomic evolution and insights into agronomic trait innovations of Sesamum species.</title>
        <authorList>
            <person name="Miao H."/>
            <person name="Wang L."/>
            <person name="Qu L."/>
            <person name="Liu H."/>
            <person name="Sun Y."/>
            <person name="Le M."/>
            <person name="Wang Q."/>
            <person name="Wei S."/>
            <person name="Zheng Y."/>
            <person name="Lin W."/>
            <person name="Duan Y."/>
            <person name="Cao H."/>
            <person name="Xiong S."/>
            <person name="Wang X."/>
            <person name="Wei L."/>
            <person name="Li C."/>
            <person name="Ma Q."/>
            <person name="Ju M."/>
            <person name="Zhao R."/>
            <person name="Li G."/>
            <person name="Mu C."/>
            <person name="Tian Q."/>
            <person name="Mei H."/>
            <person name="Zhang T."/>
            <person name="Gao T."/>
            <person name="Zhang H."/>
        </authorList>
    </citation>
    <scope>NUCLEOTIDE SEQUENCE</scope>
    <source>
        <strain evidence="6">3651</strain>
    </source>
</reference>
<keyword evidence="7" id="KW-1185">Reference proteome</keyword>
<dbReference type="InterPro" id="IPR035595">
    <property type="entry name" value="UDP_glycos_trans_CS"/>
</dbReference>
<dbReference type="EMBL" id="JACGWO010000006">
    <property type="protein sequence ID" value="KAK4424323.1"/>
    <property type="molecule type" value="Genomic_DNA"/>
</dbReference>
<dbReference type="PROSITE" id="PS00375">
    <property type="entry name" value="UDPGT"/>
    <property type="match status" value="1"/>
</dbReference>
<dbReference type="AlphaFoldDB" id="A0AAE2CJC9"/>
<dbReference type="GO" id="GO:0080044">
    <property type="term" value="F:quercetin 7-O-glucosyltransferase activity"/>
    <property type="evidence" value="ECO:0007669"/>
    <property type="project" value="TreeGrafter"/>
</dbReference>
<sequence>MGSHKPHAVCLPFPAQGHINPMFKLAILLHHRGFHITFINTEYNHNRLLRSRGGPAAATSDFRFETIPDGLPPSDADTTQDVPSLFISTKHNCLAPFRQLLAKLNASSSSPPVTCIVSDAIMTFSITAAREIGVPVVCFRTTNACSFLCNKYVPLLIQKGLLPLKDATCLTNGYLDTCVDCIPGLKNIRLGDLPTFVRTTDVDDPLLNFVLGETDAASRASAMLFNTFDALEADALAALNPSCPPIYAIGPVHACVDLLPENSLKSDSVVGGSSVISALPSDFVAETKERGLISGWCPQEKVLSHCSVAAFLTHCGWNSVIESLWSGVPMICWPFFADQHINCRFTCLEWGVGVEIGRNVKRDEVEKIVREMVGGCKGKRMKNRAMEWKNKAEAAVGVHGSTFLNLERLVKDVLLSKVDYVV</sequence>
<evidence type="ECO:0000259" key="5">
    <source>
        <dbReference type="Pfam" id="PF26168"/>
    </source>
</evidence>
<dbReference type="SUPFAM" id="SSF53756">
    <property type="entry name" value="UDP-Glycosyltransferase/glycogen phosphorylase"/>
    <property type="match status" value="1"/>
</dbReference>
<evidence type="ECO:0000313" key="6">
    <source>
        <dbReference type="EMBL" id="KAK4424323.1"/>
    </source>
</evidence>
<dbReference type="CDD" id="cd03784">
    <property type="entry name" value="GT1_Gtf-like"/>
    <property type="match status" value="1"/>
</dbReference>
<evidence type="ECO:0000313" key="7">
    <source>
        <dbReference type="Proteomes" id="UP001293254"/>
    </source>
</evidence>
<comment type="caution">
    <text evidence="6">The sequence shown here is derived from an EMBL/GenBank/DDBJ whole genome shotgun (WGS) entry which is preliminary data.</text>
</comment>
<accession>A0AAE2CJC9</accession>
<dbReference type="EC" id="2.4.1.-" evidence="4"/>